<evidence type="ECO:0000313" key="2">
    <source>
        <dbReference type="Proteomes" id="UP000290289"/>
    </source>
</evidence>
<keyword evidence="2" id="KW-1185">Reference proteome</keyword>
<dbReference type="AlphaFoldDB" id="A0A498J7R6"/>
<organism evidence="1 2">
    <name type="scientific">Malus domestica</name>
    <name type="common">Apple</name>
    <name type="synonym">Pyrus malus</name>
    <dbReference type="NCBI Taxonomy" id="3750"/>
    <lineage>
        <taxon>Eukaryota</taxon>
        <taxon>Viridiplantae</taxon>
        <taxon>Streptophyta</taxon>
        <taxon>Embryophyta</taxon>
        <taxon>Tracheophyta</taxon>
        <taxon>Spermatophyta</taxon>
        <taxon>Magnoliopsida</taxon>
        <taxon>eudicotyledons</taxon>
        <taxon>Gunneridae</taxon>
        <taxon>Pentapetalae</taxon>
        <taxon>rosids</taxon>
        <taxon>fabids</taxon>
        <taxon>Rosales</taxon>
        <taxon>Rosaceae</taxon>
        <taxon>Amygdaloideae</taxon>
        <taxon>Maleae</taxon>
        <taxon>Malus</taxon>
    </lineage>
</organism>
<proteinExistence type="predicted"/>
<name>A0A498J7R6_MALDO</name>
<evidence type="ECO:0008006" key="3">
    <source>
        <dbReference type="Google" id="ProtNLM"/>
    </source>
</evidence>
<dbReference type="EMBL" id="RDQH01000334">
    <property type="protein sequence ID" value="RXH90845.1"/>
    <property type="molecule type" value="Genomic_DNA"/>
</dbReference>
<accession>A0A498J7R6</accession>
<evidence type="ECO:0000313" key="1">
    <source>
        <dbReference type="EMBL" id="RXH90845.1"/>
    </source>
</evidence>
<comment type="caution">
    <text evidence="1">The sequence shown here is derived from an EMBL/GenBank/DDBJ whole genome shotgun (WGS) entry which is preliminary data.</text>
</comment>
<protein>
    <recommendedName>
        <fullName evidence="3">RNase H type-1 domain-containing protein</fullName>
    </recommendedName>
</protein>
<gene>
    <name evidence="1" type="ORF">DVH24_006790</name>
</gene>
<dbReference type="Proteomes" id="UP000290289">
    <property type="component" value="Chromosome 8"/>
</dbReference>
<sequence length="96" mass="11358">MDLPFVECGHVQREANSVAHRLARMGLNYLQEVLWFEVPPDLIQDLLFEEGMTLFSLDRIESPDKVFIETHLAHYSQLVRILICFNEYRTCFKKKN</sequence>
<reference evidence="1 2" key="1">
    <citation type="submission" date="2018-10" db="EMBL/GenBank/DDBJ databases">
        <title>A high-quality apple genome assembly.</title>
        <authorList>
            <person name="Hu J."/>
        </authorList>
    </citation>
    <scope>NUCLEOTIDE SEQUENCE [LARGE SCALE GENOMIC DNA]</scope>
    <source>
        <strain evidence="2">cv. HFTH1</strain>
        <tissue evidence="1">Young leaf</tissue>
    </source>
</reference>